<evidence type="ECO:0000256" key="5">
    <source>
        <dbReference type="HAMAP-Rule" id="MF_03045"/>
    </source>
</evidence>
<dbReference type="OrthoDB" id="372421at2759"/>
<dbReference type="GO" id="GO:0003723">
    <property type="term" value="F:RNA binding"/>
    <property type="evidence" value="ECO:0007669"/>
    <property type="project" value="UniProtKB-KW"/>
</dbReference>
<keyword evidence="5" id="KW-0378">Hydrolase</keyword>
<keyword evidence="4 5" id="KW-0694">RNA-binding</keyword>
<dbReference type="InterPro" id="IPR012340">
    <property type="entry name" value="NA-bd_OB-fold"/>
</dbReference>
<evidence type="ECO:0000256" key="2">
    <source>
        <dbReference type="ARBA" id="ARBA00022723"/>
    </source>
</evidence>
<dbReference type="InterPro" id="IPR022966">
    <property type="entry name" value="RNase_II/R_CS"/>
</dbReference>
<dbReference type="InterPro" id="IPR050180">
    <property type="entry name" value="RNR_Ribonuclease"/>
</dbReference>
<dbReference type="Proteomes" id="UP000886520">
    <property type="component" value="Chromosome 4"/>
</dbReference>
<reference evidence="8" key="1">
    <citation type="submission" date="2021-01" db="EMBL/GenBank/DDBJ databases">
        <title>Adiantum capillus-veneris genome.</title>
        <authorList>
            <person name="Fang Y."/>
            <person name="Liao Q."/>
        </authorList>
    </citation>
    <scope>NUCLEOTIDE SEQUENCE</scope>
    <source>
        <strain evidence="8">H3</strain>
        <tissue evidence="8">Leaf</tissue>
    </source>
</reference>
<evidence type="ECO:0000256" key="3">
    <source>
        <dbReference type="ARBA" id="ARBA00022842"/>
    </source>
</evidence>
<comment type="subcellular location">
    <subcellularLocation>
        <location evidence="5">Cytoplasm</location>
    </subcellularLocation>
    <subcellularLocation>
        <location evidence="5">Cytoplasm</location>
        <location evidence="5">P-body</location>
    </subcellularLocation>
</comment>
<dbReference type="SMART" id="SM00955">
    <property type="entry name" value="RNB"/>
    <property type="match status" value="1"/>
</dbReference>
<dbReference type="InterPro" id="IPR028591">
    <property type="entry name" value="DIS3L2"/>
</dbReference>
<comment type="caution">
    <text evidence="8">The sequence shown here is derived from an EMBL/GenBank/DDBJ whole genome shotgun (WGS) entry which is preliminary data.</text>
</comment>
<organism evidence="8 9">
    <name type="scientific">Adiantum capillus-veneris</name>
    <name type="common">Maidenhair fern</name>
    <dbReference type="NCBI Taxonomy" id="13818"/>
    <lineage>
        <taxon>Eukaryota</taxon>
        <taxon>Viridiplantae</taxon>
        <taxon>Streptophyta</taxon>
        <taxon>Embryophyta</taxon>
        <taxon>Tracheophyta</taxon>
        <taxon>Polypodiopsida</taxon>
        <taxon>Polypodiidae</taxon>
        <taxon>Polypodiales</taxon>
        <taxon>Pteridineae</taxon>
        <taxon>Pteridaceae</taxon>
        <taxon>Vittarioideae</taxon>
        <taxon>Adiantum</taxon>
    </lineage>
</organism>
<accession>A0A9D4V931</accession>
<dbReference type="Pfam" id="PF00773">
    <property type="entry name" value="RNB"/>
    <property type="match status" value="1"/>
</dbReference>
<feature type="compositionally biased region" description="Polar residues" evidence="6">
    <location>
        <begin position="1"/>
        <end position="17"/>
    </location>
</feature>
<dbReference type="PANTHER" id="PTHR23355">
    <property type="entry name" value="RIBONUCLEASE"/>
    <property type="match status" value="1"/>
</dbReference>
<dbReference type="SUPFAM" id="SSF50249">
    <property type="entry name" value="Nucleic acid-binding proteins"/>
    <property type="match status" value="2"/>
</dbReference>
<proteinExistence type="inferred from homology"/>
<dbReference type="GO" id="GO:1990074">
    <property type="term" value="P:polyuridylation-dependent mRNA catabolic process"/>
    <property type="evidence" value="ECO:0007669"/>
    <property type="project" value="UniProtKB-UniRule"/>
</dbReference>
<feature type="binding site" evidence="5">
    <location>
        <position position="655"/>
    </location>
    <ligand>
        <name>Mg(2+)</name>
        <dbReference type="ChEBI" id="CHEBI:18420"/>
    </ligand>
</feature>
<evidence type="ECO:0000256" key="1">
    <source>
        <dbReference type="ARBA" id="ARBA00022490"/>
    </source>
</evidence>
<evidence type="ECO:0000313" key="9">
    <source>
        <dbReference type="Proteomes" id="UP000886520"/>
    </source>
</evidence>
<name>A0A9D4V931_ADICA</name>
<dbReference type="InterPro" id="IPR041505">
    <property type="entry name" value="Dis3_CSD2"/>
</dbReference>
<dbReference type="AlphaFoldDB" id="A0A9D4V931"/>
<evidence type="ECO:0000259" key="7">
    <source>
        <dbReference type="SMART" id="SM00955"/>
    </source>
</evidence>
<dbReference type="EC" id="3.1.13.-" evidence="5"/>
<keyword evidence="5" id="KW-0540">Nuclease</keyword>
<dbReference type="GO" id="GO:0046872">
    <property type="term" value="F:metal ion binding"/>
    <property type="evidence" value="ECO:0007669"/>
    <property type="project" value="UniProtKB-KW"/>
</dbReference>
<comment type="similarity">
    <text evidence="5">Belongs to the RNR ribonuclease family. DIS3L2 subfamily.</text>
</comment>
<evidence type="ECO:0000256" key="4">
    <source>
        <dbReference type="ARBA" id="ARBA00022884"/>
    </source>
</evidence>
<dbReference type="GO" id="GO:0000956">
    <property type="term" value="P:nuclear-transcribed mRNA catabolic process"/>
    <property type="evidence" value="ECO:0007669"/>
    <property type="project" value="UniProtKB-UniRule"/>
</dbReference>
<evidence type="ECO:0000256" key="6">
    <source>
        <dbReference type="SAM" id="MobiDB-lite"/>
    </source>
</evidence>
<dbReference type="HAMAP" id="MF_03045">
    <property type="entry name" value="DIS3L2"/>
    <property type="match status" value="1"/>
</dbReference>
<sequence>MHQRNSEPQQRHQQQKAYNAVPPPPSLYPDSRRNPSTTLNANPASRSRLNSNISPNRNEDPNRNPNPGNGDLDRRSRRRSRARRPQEVATQGMDAVSSSGSNVEREISVIRGDELASSSDIQGSTSLLQSQSPNCMPSPNFNNEGCCTSHLSQVDASFGTLSDGLRRSVGICTTNRPSMGTPNKAKCKDIPTARPKWKDLNKTLPSANGDSKSDRMKYSPKVRSDMVFASDYAQDCYCTGVVGSRLLPDEVSTSSSYKDEHGFSSSMQEFKISGSPSSHCSTMKNRYIQKAKNEKAAMCQKNCFQPHWPSAKVEKALEEGEAFRCKIRVNAHMRTEAYVTIDGVPIDILIDGVQAQNRSIDGDVVAVIVNDVPMWTKLKGSVAKQNSADLSGGINDVAVCDNELPDTEAGRLSDEEQPYVAELSLETTSGSVEKSNISGEPLGTSEVSSKLKEEGLLSELADVSLASNSSKIYQDLVSHIASYPDKRPTGQVVTILEKSDRRQSVVGFLEINSKAGNKCRSEATKSASHNEASILFLVPSDNRFPKMVISIGALPSELKERYHSGDKTLGSELVAACIKEWKPDSSFPCADISHTLGQAGEIEAQLAAILFEHAVHSAEFPSPTLKCLPEVPWKIPSDEYEKRKDLTLCRILTIDPPTARDLDDALSIQKLENGLFRVGVHIADVSYFVHPETELDKEAQFRSTSVYLIQRVLPMLPRLLCDELCSLNPGVDRLAFSVLWDIDQSGHIVDQWIGRTIINSCCKLSYGHAQDIIDEKISVNSDGMLEDCRQSADFPDLYGNFGWKDIVDDIKALHNLAKHRRGARFEAGALRLQNSRLIFDLDEDGIPNGSSIYEHHDSNFLVEEFMLLANMTAAKVISGAFPDCALLRRHPEPNIRKMKELEDFCNKSGFELNASSSGALHDSLQKLCESHKEDSAMCSILMLYATKPMQLAKYFSTGECKSEEEFAHYALATPFYTHFTSPIRRYPDIVVHRTLLAALEAEDVLLGSSSKEGSTCGGDLSHSRCFTGTCLDKLKVESCEGRKALATAAMKHKVPGNQDLALLAEHCNRRKLASRNVRDASDKVYLWAMLKKKEGMFSEARVLAVGSKFVSLYVNEIAMERRVYFEDTEGLGIEWCSNTVTVILDVQPKSSRKERQGRGRALNEVAYFVNSGDSLNGAPHNRNRQLDVTNLDDESVPENQGCTDTDKIIEPAVLPLTLRLLTSVPVFVFATGGSSRPLDIGLRLYITSYLQEVIDSRNPIPSEKCLMTQK</sequence>
<dbReference type="InterPro" id="IPR001900">
    <property type="entry name" value="RNase_II/R"/>
</dbReference>
<feature type="region of interest" description="Disordered" evidence="6">
    <location>
        <begin position="198"/>
        <end position="217"/>
    </location>
</feature>
<keyword evidence="1 5" id="KW-0963">Cytoplasm</keyword>
<feature type="compositionally biased region" description="Polar residues" evidence="6">
    <location>
        <begin position="116"/>
        <end position="136"/>
    </location>
</feature>
<keyword evidence="5" id="KW-0269">Exonuclease</keyword>
<keyword evidence="3 5" id="KW-0460">Magnesium</keyword>
<dbReference type="PANTHER" id="PTHR23355:SF9">
    <property type="entry name" value="DIS3-LIKE EXONUCLEASE 2"/>
    <property type="match status" value="1"/>
</dbReference>
<comment type="function">
    <text evidence="5">3'-5'-exoribonuclease that specifically recognizes RNAs polyuridylated at their 3' end and mediates their degradation. Component of an exosome-independent RNA degradation pathway that mediates degradation of cytoplasmic mRNAs that have been deadenylated and subsequently uridylated at their 3'.</text>
</comment>
<dbReference type="GO" id="GO:0000932">
    <property type="term" value="C:P-body"/>
    <property type="evidence" value="ECO:0007669"/>
    <property type="project" value="UniProtKB-SubCell"/>
</dbReference>
<feature type="site" description="Important for catalytic activity" evidence="5">
    <location>
        <position position="663"/>
    </location>
</feature>
<dbReference type="Pfam" id="PF17849">
    <property type="entry name" value="OB_Dis3"/>
    <property type="match status" value="1"/>
</dbReference>
<keyword evidence="5" id="KW-0464">Manganese</keyword>
<comment type="cofactor">
    <cofactor evidence="5">
        <name>Mg(2+)</name>
        <dbReference type="ChEBI" id="CHEBI:18420"/>
    </cofactor>
    <cofactor evidence="5">
        <name>Mn(2+)</name>
        <dbReference type="ChEBI" id="CHEBI:29035"/>
    </cofactor>
</comment>
<feature type="domain" description="RNB" evidence="7">
    <location>
        <begin position="643"/>
        <end position="1001"/>
    </location>
</feature>
<gene>
    <name evidence="8" type="ORF">GOP47_0004330</name>
</gene>
<feature type="region of interest" description="Disordered" evidence="6">
    <location>
        <begin position="1"/>
        <end position="136"/>
    </location>
</feature>
<protein>
    <recommendedName>
        <fullName evidence="5">DIS3-like exonuclease 2</fullName>
        <ecNumber evidence="5">3.1.13.-</ecNumber>
    </recommendedName>
</protein>
<dbReference type="EMBL" id="JABFUD020000004">
    <property type="protein sequence ID" value="KAI5081147.1"/>
    <property type="molecule type" value="Genomic_DNA"/>
</dbReference>
<dbReference type="Gene3D" id="2.40.50.690">
    <property type="match status" value="1"/>
</dbReference>
<keyword evidence="2 5" id="KW-0479">Metal-binding</keyword>
<feature type="binding site" evidence="5">
    <location>
        <position position="664"/>
    </location>
    <ligand>
        <name>Mg(2+)</name>
        <dbReference type="ChEBI" id="CHEBI:18420"/>
    </ligand>
</feature>
<feature type="compositionally biased region" description="Basic and acidic residues" evidence="6">
    <location>
        <begin position="103"/>
        <end position="114"/>
    </location>
</feature>
<feature type="compositionally biased region" description="Polar residues" evidence="6">
    <location>
        <begin position="34"/>
        <end position="54"/>
    </location>
</feature>
<evidence type="ECO:0000313" key="8">
    <source>
        <dbReference type="EMBL" id="KAI5081147.1"/>
    </source>
</evidence>
<keyword evidence="9" id="KW-1185">Reference proteome</keyword>
<dbReference type="Gene3D" id="2.40.50.700">
    <property type="match status" value="1"/>
</dbReference>
<dbReference type="GO" id="GO:0000175">
    <property type="term" value="F:3'-5'-RNA exonuclease activity"/>
    <property type="evidence" value="ECO:0007669"/>
    <property type="project" value="UniProtKB-UniRule"/>
</dbReference>
<dbReference type="PROSITE" id="PS01175">
    <property type="entry name" value="RIBONUCLEASE_II"/>
    <property type="match status" value="1"/>
</dbReference>